<name>A0A941BM02_9BURK</name>
<reference evidence="2" key="1">
    <citation type="submission" date="2021-04" db="EMBL/GenBank/DDBJ databases">
        <title>The genome sequence of Ideonella sp. 4Y11.</title>
        <authorList>
            <person name="Liu Y."/>
        </authorList>
    </citation>
    <scope>NUCLEOTIDE SEQUENCE</scope>
    <source>
        <strain evidence="2">4Y11</strain>
    </source>
</reference>
<organism evidence="2 3">
    <name type="scientific">Ideonella aquatica</name>
    <dbReference type="NCBI Taxonomy" id="2824119"/>
    <lineage>
        <taxon>Bacteria</taxon>
        <taxon>Pseudomonadati</taxon>
        <taxon>Pseudomonadota</taxon>
        <taxon>Betaproteobacteria</taxon>
        <taxon>Burkholderiales</taxon>
        <taxon>Sphaerotilaceae</taxon>
        <taxon>Ideonella</taxon>
    </lineage>
</organism>
<dbReference type="RefSeq" id="WP_210802955.1">
    <property type="nucleotide sequence ID" value="NZ_JAGQDE010000013.1"/>
</dbReference>
<evidence type="ECO:0000256" key="1">
    <source>
        <dbReference type="SAM" id="SignalP"/>
    </source>
</evidence>
<keyword evidence="3" id="KW-1185">Reference proteome</keyword>
<dbReference type="AlphaFoldDB" id="A0A941BM02"/>
<accession>A0A941BM02</accession>
<feature type="signal peptide" evidence="1">
    <location>
        <begin position="1"/>
        <end position="21"/>
    </location>
</feature>
<evidence type="ECO:0000313" key="3">
    <source>
        <dbReference type="Proteomes" id="UP000678374"/>
    </source>
</evidence>
<feature type="chain" id="PRO_5036875341" evidence="1">
    <location>
        <begin position="22"/>
        <end position="150"/>
    </location>
</feature>
<dbReference type="Proteomes" id="UP000678374">
    <property type="component" value="Unassembled WGS sequence"/>
</dbReference>
<evidence type="ECO:0000313" key="2">
    <source>
        <dbReference type="EMBL" id="MBQ0960284.1"/>
    </source>
</evidence>
<keyword evidence="1" id="KW-0732">Signal</keyword>
<protein>
    <submittedName>
        <fullName evidence="2">Uncharacterized protein</fullName>
    </submittedName>
</protein>
<gene>
    <name evidence="2" type="ORF">KAK06_15120</name>
</gene>
<proteinExistence type="predicted"/>
<sequence length="150" mass="15667">MPLTQWIAAAALAALAGSAQAAPWRLPSAITIDGYCDVFTNLVYVGPANGNGWYTGRYDASACGITPTMPASGPQARKLLAFDGSGVALSVDTQGTTGSDFAFVLVLNSDQTWRAYDLTGLDFDFGTWTDATQAAPTTGARPMLGARLPR</sequence>
<dbReference type="EMBL" id="JAGQDE010000013">
    <property type="protein sequence ID" value="MBQ0960284.1"/>
    <property type="molecule type" value="Genomic_DNA"/>
</dbReference>
<comment type="caution">
    <text evidence="2">The sequence shown here is derived from an EMBL/GenBank/DDBJ whole genome shotgun (WGS) entry which is preliminary data.</text>
</comment>